<dbReference type="Gene3D" id="3.40.50.1240">
    <property type="entry name" value="Phosphoglycerate mutase-like"/>
    <property type="match status" value="1"/>
</dbReference>
<dbReference type="SUPFAM" id="SSF55811">
    <property type="entry name" value="Nudix"/>
    <property type="match status" value="1"/>
</dbReference>
<feature type="region of interest" description="Disordered" evidence="2">
    <location>
        <begin position="1"/>
        <end position="89"/>
    </location>
</feature>
<evidence type="ECO:0000256" key="1">
    <source>
        <dbReference type="ARBA" id="ARBA00022801"/>
    </source>
</evidence>
<dbReference type="InterPro" id="IPR013078">
    <property type="entry name" value="His_Pase_superF_clade-1"/>
</dbReference>
<dbReference type="InterPro" id="IPR051325">
    <property type="entry name" value="Nudix_hydrolase_domain"/>
</dbReference>
<dbReference type="AlphaFoldDB" id="A0A543N7I8"/>
<evidence type="ECO:0000256" key="2">
    <source>
        <dbReference type="SAM" id="MobiDB-lite"/>
    </source>
</evidence>
<evidence type="ECO:0000259" key="3">
    <source>
        <dbReference type="PROSITE" id="PS51462"/>
    </source>
</evidence>
<dbReference type="SUPFAM" id="SSF53254">
    <property type="entry name" value="Phosphoglycerate mutase-like"/>
    <property type="match status" value="1"/>
</dbReference>
<dbReference type="CDD" id="cd03673">
    <property type="entry name" value="NUDIX_Ap6A_hydrolase"/>
    <property type="match status" value="1"/>
</dbReference>
<dbReference type="InterPro" id="IPR000086">
    <property type="entry name" value="NUDIX_hydrolase_dom"/>
</dbReference>
<dbReference type="InterPro" id="IPR015797">
    <property type="entry name" value="NUDIX_hydrolase-like_dom_sf"/>
</dbReference>
<sequence>MSTADPRDRALCPQSAPRNLDGAPEAPGRVSGLPGPSEPAVRETAARWAAEHATRRARTDSCETPMAEHTSAGPVPPGTHRGAAPSGPPEPIRAAGAVLCREGRGTREVALVHQPRHGGWTLPSARLDHGEHPLTVALRDVREETGVRPVLGRRLLSRCYLSGGWPKRVEWWAATPDTGPSLSPGGEADQAAWFPLAEARQRVSYRHDAHVLDDIDTTPPDTYPVILLHNASSHDSEWNGDELLRPLDEAGRADAHALAGILAAFGTPRVVSSAAARCAETVSPYAREHGVRVRTDRALTRHSRPGDSEPVSSEQARAAFARLLADGLPTLVCTHGELVQDLMREALTRLGAPISQRLGLRPGEFWVLHVAAADRTLAAVERHAAAG</sequence>
<protein>
    <submittedName>
        <fullName evidence="4">8-oxo-dGTP diphosphatase</fullName>
    </submittedName>
</protein>
<gene>
    <name evidence="4" type="ORF">FHX37_4513</name>
</gene>
<keyword evidence="1" id="KW-0378">Hydrolase</keyword>
<evidence type="ECO:0000313" key="4">
    <source>
        <dbReference type="EMBL" id="TQN27783.1"/>
    </source>
</evidence>
<accession>A0A543N7I8</accession>
<dbReference type="EMBL" id="VFQC01000003">
    <property type="protein sequence ID" value="TQN27783.1"/>
    <property type="molecule type" value="Genomic_DNA"/>
</dbReference>
<name>A0A543N7I8_9ACTN</name>
<proteinExistence type="predicted"/>
<dbReference type="Gene3D" id="3.90.79.10">
    <property type="entry name" value="Nucleoside Triphosphate Pyrophosphohydrolase"/>
    <property type="match status" value="1"/>
</dbReference>
<organism evidence="4 5">
    <name type="scientific">Haloactinospora alba</name>
    <dbReference type="NCBI Taxonomy" id="405555"/>
    <lineage>
        <taxon>Bacteria</taxon>
        <taxon>Bacillati</taxon>
        <taxon>Actinomycetota</taxon>
        <taxon>Actinomycetes</taxon>
        <taxon>Streptosporangiales</taxon>
        <taxon>Nocardiopsidaceae</taxon>
        <taxon>Haloactinospora</taxon>
    </lineage>
</organism>
<dbReference type="PANTHER" id="PTHR21340:SF0">
    <property type="entry name" value="BIS(5'-NUCLEOSYL)-TETRAPHOSPHATASE [ASYMMETRICAL]"/>
    <property type="match status" value="1"/>
</dbReference>
<comment type="caution">
    <text evidence="4">The sequence shown here is derived from an EMBL/GenBank/DDBJ whole genome shotgun (WGS) entry which is preliminary data.</text>
</comment>
<dbReference type="PROSITE" id="PS51462">
    <property type="entry name" value="NUDIX"/>
    <property type="match status" value="1"/>
</dbReference>
<feature type="compositionally biased region" description="Basic and acidic residues" evidence="2">
    <location>
        <begin position="1"/>
        <end position="10"/>
    </location>
</feature>
<dbReference type="Pfam" id="PF00293">
    <property type="entry name" value="NUDIX"/>
    <property type="match status" value="1"/>
</dbReference>
<dbReference type="GO" id="GO:0006754">
    <property type="term" value="P:ATP biosynthetic process"/>
    <property type="evidence" value="ECO:0007669"/>
    <property type="project" value="TreeGrafter"/>
</dbReference>
<keyword evidence="5" id="KW-1185">Reference proteome</keyword>
<evidence type="ECO:0000313" key="5">
    <source>
        <dbReference type="Proteomes" id="UP000317422"/>
    </source>
</evidence>
<dbReference type="Pfam" id="PF00300">
    <property type="entry name" value="His_Phos_1"/>
    <property type="match status" value="1"/>
</dbReference>
<reference evidence="4 5" key="1">
    <citation type="submission" date="2019-06" db="EMBL/GenBank/DDBJ databases">
        <title>Sequencing the genomes of 1000 actinobacteria strains.</title>
        <authorList>
            <person name="Klenk H.-P."/>
        </authorList>
    </citation>
    <scope>NUCLEOTIDE SEQUENCE [LARGE SCALE GENOMIC DNA]</scope>
    <source>
        <strain evidence="4 5">DSM 45015</strain>
    </source>
</reference>
<dbReference type="InterPro" id="IPR029033">
    <property type="entry name" value="His_PPase_superfam"/>
</dbReference>
<dbReference type="GO" id="GO:0006167">
    <property type="term" value="P:AMP biosynthetic process"/>
    <property type="evidence" value="ECO:0007669"/>
    <property type="project" value="TreeGrafter"/>
</dbReference>
<feature type="domain" description="Nudix hydrolase" evidence="3">
    <location>
        <begin position="90"/>
        <end position="216"/>
    </location>
</feature>
<feature type="compositionally biased region" description="Basic and acidic residues" evidence="2">
    <location>
        <begin position="40"/>
        <end position="61"/>
    </location>
</feature>
<dbReference type="Proteomes" id="UP000317422">
    <property type="component" value="Unassembled WGS sequence"/>
</dbReference>
<dbReference type="GO" id="GO:0004081">
    <property type="term" value="F:bis(5'-nucleosyl)-tetraphosphatase (asymmetrical) activity"/>
    <property type="evidence" value="ECO:0007669"/>
    <property type="project" value="TreeGrafter"/>
</dbReference>
<dbReference type="PANTHER" id="PTHR21340">
    <property type="entry name" value="DIADENOSINE 5,5-P1,P4-TETRAPHOSPHATE PYROPHOSPHOHYDROLASE MUTT"/>
    <property type="match status" value="1"/>
</dbReference>